<dbReference type="InterPro" id="IPR036249">
    <property type="entry name" value="Thioredoxin-like_sf"/>
</dbReference>
<organism evidence="1 2">
    <name type="scientific">Marasmius oreades</name>
    <name type="common">fairy-ring Marasmius</name>
    <dbReference type="NCBI Taxonomy" id="181124"/>
    <lineage>
        <taxon>Eukaryota</taxon>
        <taxon>Fungi</taxon>
        <taxon>Dikarya</taxon>
        <taxon>Basidiomycota</taxon>
        <taxon>Agaricomycotina</taxon>
        <taxon>Agaricomycetes</taxon>
        <taxon>Agaricomycetidae</taxon>
        <taxon>Agaricales</taxon>
        <taxon>Marasmiineae</taxon>
        <taxon>Marasmiaceae</taxon>
        <taxon>Marasmius</taxon>
    </lineage>
</organism>
<evidence type="ECO:0000313" key="1">
    <source>
        <dbReference type="EMBL" id="KAG7098289.1"/>
    </source>
</evidence>
<dbReference type="GO" id="GO:0005796">
    <property type="term" value="C:Golgi lumen"/>
    <property type="evidence" value="ECO:0007669"/>
    <property type="project" value="TreeGrafter"/>
</dbReference>
<dbReference type="OrthoDB" id="423313at2759"/>
<dbReference type="GO" id="GO:0000324">
    <property type="term" value="C:fungal-type vacuole"/>
    <property type="evidence" value="ECO:0007669"/>
    <property type="project" value="TreeGrafter"/>
</dbReference>
<dbReference type="GeneID" id="66069328"/>
<name>A0A9P7V0W9_9AGAR</name>
<proteinExistence type="predicted"/>
<dbReference type="GO" id="GO:0005801">
    <property type="term" value="C:cis-Golgi network"/>
    <property type="evidence" value="ECO:0007669"/>
    <property type="project" value="TreeGrafter"/>
</dbReference>
<keyword evidence="2" id="KW-1185">Reference proteome</keyword>
<dbReference type="GO" id="GO:0034599">
    <property type="term" value="P:cellular response to oxidative stress"/>
    <property type="evidence" value="ECO:0007669"/>
    <property type="project" value="TreeGrafter"/>
</dbReference>
<dbReference type="GO" id="GO:0015038">
    <property type="term" value="F:glutathione disulfide oxidoreductase activity"/>
    <property type="evidence" value="ECO:0007669"/>
    <property type="project" value="TreeGrafter"/>
</dbReference>
<dbReference type="AlphaFoldDB" id="A0A9P7V0W9"/>
<dbReference type="PANTHER" id="PTHR45694:SF5">
    <property type="entry name" value="GLUTAREDOXIN 2"/>
    <property type="match status" value="1"/>
</dbReference>
<dbReference type="RefSeq" id="XP_043014759.1">
    <property type="nucleotide sequence ID" value="XM_043146059.1"/>
</dbReference>
<dbReference type="KEGG" id="more:E1B28_000252"/>
<accession>A0A9P7V0W9</accession>
<protein>
    <submittedName>
        <fullName evidence="1">Uncharacterized protein</fullName>
    </submittedName>
</protein>
<dbReference type="Gene3D" id="3.40.30.10">
    <property type="entry name" value="Glutaredoxin"/>
    <property type="match status" value="1"/>
</dbReference>
<reference evidence="1" key="1">
    <citation type="journal article" date="2021" name="Genome Biol. Evol.">
        <title>The assembled and annotated genome of the fairy-ring fungus Marasmius oreades.</title>
        <authorList>
            <person name="Hiltunen M."/>
            <person name="Ament-Velasquez S.L."/>
            <person name="Johannesson H."/>
        </authorList>
    </citation>
    <scope>NUCLEOTIDE SEQUENCE</scope>
    <source>
        <strain evidence="1">03SP1</strain>
    </source>
</reference>
<sequence length="205" mass="22733">MSTILIPHQRSTADQITLALEAMKISYLEGSIQPKPKPTHPQIRLTLPQELAAITGFLTGQPANTIPFWVNPTLPIDPQFVLDFDIQNSHAAQDVEEMVREVWSNNPVMLWSNSYSSSSREIKQSLAHLYPPPTIIDVDLRDDCDVLSSLLQRVTGSEQLPVLLVGGDSMGTLNEIREKIKNGELQNRMQAVGVVVGGRKQRNGN</sequence>
<dbReference type="Proteomes" id="UP001049176">
    <property type="component" value="Chromosome 1"/>
</dbReference>
<gene>
    <name evidence="1" type="ORF">E1B28_000252</name>
</gene>
<dbReference type="SUPFAM" id="SSF52833">
    <property type="entry name" value="Thioredoxin-like"/>
    <property type="match status" value="1"/>
</dbReference>
<evidence type="ECO:0000313" key="2">
    <source>
        <dbReference type="Proteomes" id="UP001049176"/>
    </source>
</evidence>
<dbReference type="EMBL" id="CM032181">
    <property type="protein sequence ID" value="KAG7098289.1"/>
    <property type="molecule type" value="Genomic_DNA"/>
</dbReference>
<dbReference type="PROSITE" id="PS51354">
    <property type="entry name" value="GLUTAREDOXIN_2"/>
    <property type="match status" value="1"/>
</dbReference>
<dbReference type="PANTHER" id="PTHR45694">
    <property type="entry name" value="GLUTAREDOXIN 2"/>
    <property type="match status" value="1"/>
</dbReference>
<comment type="caution">
    <text evidence="1">The sequence shown here is derived from an EMBL/GenBank/DDBJ whole genome shotgun (WGS) entry which is preliminary data.</text>
</comment>